<accession>A0AAN6DW46</accession>
<reference evidence="1" key="1">
    <citation type="journal article" date="2022" name="bioRxiv">
        <title>Deciphering the potential niche of two novel black yeast fungi from a biological soil crust based on their genomes, phenotypes, and melanin regulation.</title>
        <authorList>
            <consortium name="DOE Joint Genome Institute"/>
            <person name="Carr E.C."/>
            <person name="Barton Q."/>
            <person name="Grambo S."/>
            <person name="Sullivan M."/>
            <person name="Renfro C.M."/>
            <person name="Kuo A."/>
            <person name="Pangilinan J."/>
            <person name="Lipzen A."/>
            <person name="Keymanesh K."/>
            <person name="Savage E."/>
            <person name="Barry K."/>
            <person name="Grigoriev I.V."/>
            <person name="Riekhof W.R."/>
            <person name="Harris S.S."/>
        </authorList>
    </citation>
    <scope>NUCLEOTIDE SEQUENCE</scope>
    <source>
        <strain evidence="1">JF 03-4F</strain>
    </source>
</reference>
<name>A0AAN6DW46_9EURO</name>
<gene>
    <name evidence="1" type="ORF">EDD36DRAFT_465436</name>
</gene>
<comment type="caution">
    <text evidence="1">The sequence shown here is derived from an EMBL/GenBank/DDBJ whole genome shotgun (WGS) entry which is preliminary data.</text>
</comment>
<organism evidence="1 2">
    <name type="scientific">Exophiala viscosa</name>
    <dbReference type="NCBI Taxonomy" id="2486360"/>
    <lineage>
        <taxon>Eukaryota</taxon>
        <taxon>Fungi</taxon>
        <taxon>Dikarya</taxon>
        <taxon>Ascomycota</taxon>
        <taxon>Pezizomycotina</taxon>
        <taxon>Eurotiomycetes</taxon>
        <taxon>Chaetothyriomycetidae</taxon>
        <taxon>Chaetothyriales</taxon>
        <taxon>Herpotrichiellaceae</taxon>
        <taxon>Exophiala</taxon>
    </lineage>
</organism>
<evidence type="ECO:0000313" key="1">
    <source>
        <dbReference type="EMBL" id="KAI1613306.1"/>
    </source>
</evidence>
<protein>
    <submittedName>
        <fullName evidence="1">Uncharacterized protein</fullName>
    </submittedName>
</protein>
<dbReference type="AlphaFoldDB" id="A0AAN6DW46"/>
<dbReference type="EMBL" id="MU404354">
    <property type="protein sequence ID" value="KAI1613306.1"/>
    <property type="molecule type" value="Genomic_DNA"/>
</dbReference>
<sequence>MPHRSKGYFYYEYIYESEWDEENTLVGGKDDSKRPPFHTAYYTEHREDHQGQTAWYANKVRPAIEADCKKIIDKYNGQNLDKYPKESKDRPPNRFNRVMKPFSWKAVKEMHFYWTEKLPTTTEGERKGQPYGREI</sequence>
<dbReference type="Proteomes" id="UP001203852">
    <property type="component" value="Unassembled WGS sequence"/>
</dbReference>
<evidence type="ECO:0000313" key="2">
    <source>
        <dbReference type="Proteomes" id="UP001203852"/>
    </source>
</evidence>
<proteinExistence type="predicted"/>
<keyword evidence="2" id="KW-1185">Reference proteome</keyword>